<dbReference type="PANTHER" id="PTHR36383:SF1">
    <property type="entry name" value="PROTEIN, PUTATIVE-RELATED"/>
    <property type="match status" value="1"/>
</dbReference>
<evidence type="ECO:0000313" key="2">
    <source>
        <dbReference type="EMBL" id="GFR48396.1"/>
    </source>
</evidence>
<accession>A0AAD3HPP8</accession>
<sequence length="126" mass="12299">DLAAAAALSPVFGLASAVVGCILFGVTYRYAVRGDSSNKHLRMGVVAAFGLVRASGAADMLQAAAAAAGGSGFAGGGEGGVLALATAVVAPAGLYALESLLLFGFASVALEAAFAQGFVKRFDGQT</sequence>
<gene>
    <name evidence="2" type="ORF">Agub_g10290</name>
</gene>
<protein>
    <submittedName>
        <fullName evidence="2">Uncharacterized protein</fullName>
    </submittedName>
</protein>
<comment type="caution">
    <text evidence="2">The sequence shown here is derived from an EMBL/GenBank/DDBJ whole genome shotgun (WGS) entry which is preliminary data.</text>
</comment>
<dbReference type="PANTHER" id="PTHR36383">
    <property type="entry name" value="OS09G0529350 PROTEIN"/>
    <property type="match status" value="1"/>
</dbReference>
<feature type="non-terminal residue" evidence="2">
    <location>
        <position position="126"/>
    </location>
</feature>
<dbReference type="Proteomes" id="UP001054857">
    <property type="component" value="Unassembled WGS sequence"/>
</dbReference>
<organism evidence="2 3">
    <name type="scientific">Astrephomene gubernaculifera</name>
    <dbReference type="NCBI Taxonomy" id="47775"/>
    <lineage>
        <taxon>Eukaryota</taxon>
        <taxon>Viridiplantae</taxon>
        <taxon>Chlorophyta</taxon>
        <taxon>core chlorophytes</taxon>
        <taxon>Chlorophyceae</taxon>
        <taxon>CS clade</taxon>
        <taxon>Chlamydomonadales</taxon>
        <taxon>Astrephomenaceae</taxon>
        <taxon>Astrephomene</taxon>
    </lineage>
</organism>
<proteinExistence type="predicted"/>
<feature type="transmembrane region" description="Helical" evidence="1">
    <location>
        <begin position="41"/>
        <end position="61"/>
    </location>
</feature>
<evidence type="ECO:0000313" key="3">
    <source>
        <dbReference type="Proteomes" id="UP001054857"/>
    </source>
</evidence>
<reference evidence="2 3" key="1">
    <citation type="journal article" date="2021" name="Sci. Rep.">
        <title>Genome sequencing of the multicellular alga Astrephomene provides insights into convergent evolution of germ-soma differentiation.</title>
        <authorList>
            <person name="Yamashita S."/>
            <person name="Yamamoto K."/>
            <person name="Matsuzaki R."/>
            <person name="Suzuki S."/>
            <person name="Yamaguchi H."/>
            <person name="Hirooka S."/>
            <person name="Minakuchi Y."/>
            <person name="Miyagishima S."/>
            <person name="Kawachi M."/>
            <person name="Toyoda A."/>
            <person name="Nozaki H."/>
        </authorList>
    </citation>
    <scope>NUCLEOTIDE SEQUENCE [LARGE SCALE GENOMIC DNA]</scope>
    <source>
        <strain evidence="2 3">NIES-4017</strain>
    </source>
</reference>
<evidence type="ECO:0000256" key="1">
    <source>
        <dbReference type="SAM" id="Phobius"/>
    </source>
</evidence>
<dbReference type="EMBL" id="BMAR01000023">
    <property type="protein sequence ID" value="GFR48396.1"/>
    <property type="molecule type" value="Genomic_DNA"/>
</dbReference>
<keyword evidence="1" id="KW-0812">Transmembrane</keyword>
<keyword evidence="1" id="KW-0472">Membrane</keyword>
<keyword evidence="1" id="KW-1133">Transmembrane helix</keyword>
<feature type="transmembrane region" description="Helical" evidence="1">
    <location>
        <begin position="73"/>
        <end position="94"/>
    </location>
</feature>
<keyword evidence="3" id="KW-1185">Reference proteome</keyword>
<dbReference type="AlphaFoldDB" id="A0AAD3HPP8"/>
<name>A0AAD3HPP8_9CHLO</name>